<accession>A0AAV0XZW1</accession>
<evidence type="ECO:0000259" key="2">
    <source>
        <dbReference type="Pfam" id="PF14291"/>
    </source>
</evidence>
<dbReference type="PANTHER" id="PTHR46289">
    <property type="entry name" value="52 KDA REPRESSOR OF THE INHIBITOR OF THE PROTEIN KINASE-LIKE PROTEIN-RELATED"/>
    <property type="match status" value="1"/>
</dbReference>
<evidence type="ECO:0000313" key="4">
    <source>
        <dbReference type="Proteomes" id="UP001160148"/>
    </source>
</evidence>
<organism evidence="3 4">
    <name type="scientific">Macrosiphum euphorbiae</name>
    <name type="common">potato aphid</name>
    <dbReference type="NCBI Taxonomy" id="13131"/>
    <lineage>
        <taxon>Eukaryota</taxon>
        <taxon>Metazoa</taxon>
        <taxon>Ecdysozoa</taxon>
        <taxon>Arthropoda</taxon>
        <taxon>Hexapoda</taxon>
        <taxon>Insecta</taxon>
        <taxon>Pterygota</taxon>
        <taxon>Neoptera</taxon>
        <taxon>Paraneoptera</taxon>
        <taxon>Hemiptera</taxon>
        <taxon>Sternorrhyncha</taxon>
        <taxon>Aphidomorpha</taxon>
        <taxon>Aphidoidea</taxon>
        <taxon>Aphididae</taxon>
        <taxon>Macrosiphini</taxon>
        <taxon>Macrosiphum</taxon>
    </lineage>
</organism>
<dbReference type="InterPro" id="IPR025398">
    <property type="entry name" value="DUF4371"/>
</dbReference>
<dbReference type="Proteomes" id="UP001160148">
    <property type="component" value="Unassembled WGS sequence"/>
</dbReference>
<comment type="caution">
    <text evidence="3">The sequence shown here is derived from an EMBL/GenBank/DDBJ whole genome shotgun (WGS) entry which is preliminary data.</text>
</comment>
<protein>
    <recommendedName>
        <fullName evidence="5">Zinc finger MYM-type protein 1</fullName>
    </recommendedName>
</protein>
<dbReference type="EMBL" id="CARXXK010001107">
    <property type="protein sequence ID" value="CAI6373636.1"/>
    <property type="molecule type" value="Genomic_DNA"/>
</dbReference>
<dbReference type="GO" id="GO:0046983">
    <property type="term" value="F:protein dimerization activity"/>
    <property type="evidence" value="ECO:0007669"/>
    <property type="project" value="InterPro"/>
</dbReference>
<dbReference type="Pfam" id="PF14291">
    <property type="entry name" value="DUF4371"/>
    <property type="match status" value="1"/>
</dbReference>
<feature type="domain" description="HAT C-terminal dimerisation" evidence="1">
    <location>
        <begin position="409"/>
        <end position="477"/>
    </location>
</feature>
<dbReference type="Pfam" id="PF05699">
    <property type="entry name" value="Dimer_Tnp_hAT"/>
    <property type="match status" value="1"/>
</dbReference>
<proteinExistence type="predicted"/>
<name>A0AAV0XZW1_9HEMI</name>
<sequence>MFLTYISDYILQSITSEIQSAKLFSILIDVTQDLGRHEQVSVFIRYTINLEPKEVFLGFHRTKSTDGESLVELLRDILEFRGLEMEDIRGQCYDGATSMRGAYKGVQARIKAENNLAIYLHCYAHVLNLCLVDLAKQVPCVRNMFGTLQKLYSFIGASSKRYAIFEQMLSSDTGPKTLKSLSDTRWNFRCEALTLKCNLTAIIDTLGEIAENDAESGSDAAALLNCIQSFEFVFALILMEDVLTKTNVLSKYLQSPSLNYGLVIKMVKETIINFKDLRTEDNFQKVWERVENISKSNGFREAKLPRLKSVPLKLGGGTKQSVQNVQDHYKINVYYSILDSIVMCMNNKFKENDLSLLNSMSDVLFDTNPLTESIYEVCKTYKLESEDFSSEIKILNRLFMNQGCDSIIKRINYLKSKDIQIGFPIYTEILKIFLTIPTNTASCERSFSALRRLKTYLRVTMTQERLSNLPVLYIHNEYKIDFEKIIDRFDVEASIKGRSTFSTQVNSFEFEYCFIICC</sequence>
<dbReference type="PANTHER" id="PTHR46289:SF14">
    <property type="entry name" value="DUF4371 DOMAIN-CONTAINING PROTEIN"/>
    <property type="match status" value="1"/>
</dbReference>
<dbReference type="InterPro" id="IPR008906">
    <property type="entry name" value="HATC_C_dom"/>
</dbReference>
<dbReference type="InterPro" id="IPR052958">
    <property type="entry name" value="IFN-induced_PKR_regulator"/>
</dbReference>
<gene>
    <name evidence="3" type="ORF">MEUPH1_LOCUS27356</name>
</gene>
<evidence type="ECO:0008006" key="5">
    <source>
        <dbReference type="Google" id="ProtNLM"/>
    </source>
</evidence>
<reference evidence="3 4" key="1">
    <citation type="submission" date="2023-01" db="EMBL/GenBank/DDBJ databases">
        <authorList>
            <person name="Whitehead M."/>
        </authorList>
    </citation>
    <scope>NUCLEOTIDE SEQUENCE [LARGE SCALE GENOMIC DNA]</scope>
</reference>
<dbReference type="InterPro" id="IPR012337">
    <property type="entry name" value="RNaseH-like_sf"/>
</dbReference>
<evidence type="ECO:0000313" key="3">
    <source>
        <dbReference type="EMBL" id="CAI6373636.1"/>
    </source>
</evidence>
<dbReference type="SUPFAM" id="SSF53098">
    <property type="entry name" value="Ribonuclease H-like"/>
    <property type="match status" value="1"/>
</dbReference>
<feature type="domain" description="DUF4371" evidence="2">
    <location>
        <begin position="7"/>
        <end position="105"/>
    </location>
</feature>
<evidence type="ECO:0000259" key="1">
    <source>
        <dbReference type="Pfam" id="PF05699"/>
    </source>
</evidence>
<dbReference type="AlphaFoldDB" id="A0AAV0XZW1"/>
<keyword evidence="4" id="KW-1185">Reference proteome</keyword>